<evidence type="ECO:0000256" key="6">
    <source>
        <dbReference type="ARBA" id="ARBA00022833"/>
    </source>
</evidence>
<name>A0A916UEZ3_9BURK</name>
<dbReference type="GO" id="GO:0046872">
    <property type="term" value="F:metal ion binding"/>
    <property type="evidence" value="ECO:0007669"/>
    <property type="project" value="UniProtKB-KW"/>
</dbReference>
<keyword evidence="10" id="KW-1185">Reference proteome</keyword>
<dbReference type="GO" id="GO:0006154">
    <property type="term" value="P:adenosine catabolic process"/>
    <property type="evidence" value="ECO:0007669"/>
    <property type="project" value="TreeGrafter"/>
</dbReference>
<proteinExistence type="inferred from homology"/>
<reference evidence="9" key="2">
    <citation type="submission" date="2020-09" db="EMBL/GenBank/DDBJ databases">
        <authorList>
            <person name="Sun Q."/>
            <person name="Zhou Y."/>
        </authorList>
    </citation>
    <scope>NUCLEOTIDE SEQUENCE</scope>
    <source>
        <strain evidence="9">CGMCC 1.10998</strain>
    </source>
</reference>
<evidence type="ECO:0000256" key="7">
    <source>
        <dbReference type="SAM" id="SignalP"/>
    </source>
</evidence>
<keyword evidence="7" id="KW-0732">Signal</keyword>
<keyword evidence="4" id="KW-0479">Metal-binding</keyword>
<dbReference type="PANTHER" id="PTHR11409">
    <property type="entry name" value="ADENOSINE DEAMINASE"/>
    <property type="match status" value="1"/>
</dbReference>
<evidence type="ECO:0000256" key="2">
    <source>
        <dbReference type="ARBA" id="ARBA00006676"/>
    </source>
</evidence>
<dbReference type="Pfam" id="PF00962">
    <property type="entry name" value="A_deaminase"/>
    <property type="match status" value="1"/>
</dbReference>
<evidence type="ECO:0000256" key="4">
    <source>
        <dbReference type="ARBA" id="ARBA00022723"/>
    </source>
</evidence>
<feature type="domain" description="Adenosine deaminase" evidence="8">
    <location>
        <begin position="253"/>
        <end position="484"/>
    </location>
</feature>
<evidence type="ECO:0000313" key="9">
    <source>
        <dbReference type="EMBL" id="GGC69921.1"/>
    </source>
</evidence>
<dbReference type="AlphaFoldDB" id="A0A916UEZ3"/>
<evidence type="ECO:0000313" key="10">
    <source>
        <dbReference type="Proteomes" id="UP000637423"/>
    </source>
</evidence>
<evidence type="ECO:0000256" key="1">
    <source>
        <dbReference type="ARBA" id="ARBA00001947"/>
    </source>
</evidence>
<protein>
    <recommendedName>
        <fullName evidence="3">adenosine deaminase</fullName>
        <ecNumber evidence="3">3.5.4.4</ecNumber>
    </recommendedName>
</protein>
<evidence type="ECO:0000259" key="8">
    <source>
        <dbReference type="Pfam" id="PF00962"/>
    </source>
</evidence>
<evidence type="ECO:0000256" key="3">
    <source>
        <dbReference type="ARBA" id="ARBA00012784"/>
    </source>
</evidence>
<dbReference type="GO" id="GO:0004000">
    <property type="term" value="F:adenosine deaminase activity"/>
    <property type="evidence" value="ECO:0007669"/>
    <property type="project" value="TreeGrafter"/>
</dbReference>
<dbReference type="GO" id="GO:0005829">
    <property type="term" value="C:cytosol"/>
    <property type="evidence" value="ECO:0007669"/>
    <property type="project" value="TreeGrafter"/>
</dbReference>
<comment type="caution">
    <text evidence="9">The sequence shown here is derived from an EMBL/GenBank/DDBJ whole genome shotgun (WGS) entry which is preliminary data.</text>
</comment>
<comment type="similarity">
    <text evidence="2">Belongs to the metallo-dependent hydrolases superfamily. Adenosine and AMP deaminases family.</text>
</comment>
<gene>
    <name evidence="9" type="ORF">GCM10011396_16180</name>
</gene>
<dbReference type="Proteomes" id="UP000637423">
    <property type="component" value="Unassembled WGS sequence"/>
</dbReference>
<reference evidence="9" key="1">
    <citation type="journal article" date="2014" name="Int. J. Syst. Evol. Microbiol.">
        <title>Complete genome sequence of Corynebacterium casei LMG S-19264T (=DSM 44701T), isolated from a smear-ripened cheese.</title>
        <authorList>
            <consortium name="US DOE Joint Genome Institute (JGI-PGF)"/>
            <person name="Walter F."/>
            <person name="Albersmeier A."/>
            <person name="Kalinowski J."/>
            <person name="Ruckert C."/>
        </authorList>
    </citation>
    <scope>NUCLEOTIDE SEQUENCE</scope>
    <source>
        <strain evidence="9">CGMCC 1.10998</strain>
    </source>
</reference>
<dbReference type="RefSeq" id="WP_188565396.1">
    <property type="nucleotide sequence ID" value="NZ_BMED01000001.1"/>
</dbReference>
<sequence length="504" mass="56267">MKNKSCEILICSLLPLLVAGHVLARTPSPPAATKNTLVTSQYYARLIAGPVTDLARLNLFVSAMPKGGDLHHHYSGAIYAETYLDWVGKRNFCIYRDNVPQLKAQKYHIEARSDLPAAAKAVCASADEVRQDNGFYRELLQRWSDKDYDNHSHDQTPPDQQFFDTFAYFGPISDEYFREGLQWLKDSAKAENMQYLETMLKSGPNVALAGMNADLDALTSASSDEQVEQVLRAYYAALIADTATATKIKEYADMVDEIAAGIDDADFTMRFQAFAVRGFAPSRVFASLYSSFAAAHMNKLIVGVNIVGPENGIVAMRDYTLHMKMFRFLKQRFPDVKLALHAGELTLSMVPPDGLQSHIAQAIQIAGANRIGHGIDITYEAHAYELMDSMKQLDIPVEVNLSSNAFILGVKNEAHPVTAYKAHGVPFVISTDDAGVSRSTMSNEYLLYASRYKPSYAELKATVYNSIRYSFLSDKEKQDQLQQLNRRFSNFEEKIRKLASPAKK</sequence>
<dbReference type="EC" id="3.5.4.4" evidence="3"/>
<dbReference type="InterPro" id="IPR032466">
    <property type="entry name" value="Metal_Hydrolase"/>
</dbReference>
<organism evidence="9 10">
    <name type="scientific">Undibacterium terreum</name>
    <dbReference type="NCBI Taxonomy" id="1224302"/>
    <lineage>
        <taxon>Bacteria</taxon>
        <taxon>Pseudomonadati</taxon>
        <taxon>Pseudomonadota</taxon>
        <taxon>Betaproteobacteria</taxon>
        <taxon>Burkholderiales</taxon>
        <taxon>Oxalobacteraceae</taxon>
        <taxon>Undibacterium</taxon>
    </lineage>
</organism>
<accession>A0A916UEZ3</accession>
<keyword evidence="5" id="KW-0378">Hydrolase</keyword>
<evidence type="ECO:0000256" key="5">
    <source>
        <dbReference type="ARBA" id="ARBA00022801"/>
    </source>
</evidence>
<dbReference type="InterPro" id="IPR006330">
    <property type="entry name" value="Ado/ade_deaminase"/>
</dbReference>
<dbReference type="GO" id="GO:0043103">
    <property type="term" value="P:hypoxanthine salvage"/>
    <property type="evidence" value="ECO:0007669"/>
    <property type="project" value="TreeGrafter"/>
</dbReference>
<dbReference type="GO" id="GO:0046103">
    <property type="term" value="P:inosine biosynthetic process"/>
    <property type="evidence" value="ECO:0007669"/>
    <property type="project" value="TreeGrafter"/>
</dbReference>
<comment type="cofactor">
    <cofactor evidence="1">
        <name>Zn(2+)</name>
        <dbReference type="ChEBI" id="CHEBI:29105"/>
    </cofactor>
</comment>
<keyword evidence="6" id="KW-0862">Zinc</keyword>
<dbReference type="PANTHER" id="PTHR11409:SF43">
    <property type="entry name" value="ADENOSINE DEAMINASE"/>
    <property type="match status" value="1"/>
</dbReference>
<feature type="chain" id="PRO_5037288482" description="adenosine deaminase" evidence="7">
    <location>
        <begin position="25"/>
        <end position="504"/>
    </location>
</feature>
<dbReference type="InterPro" id="IPR001365">
    <property type="entry name" value="A_deaminase_dom"/>
</dbReference>
<dbReference type="SUPFAM" id="SSF51556">
    <property type="entry name" value="Metallo-dependent hydrolases"/>
    <property type="match status" value="1"/>
</dbReference>
<feature type="signal peptide" evidence="7">
    <location>
        <begin position="1"/>
        <end position="24"/>
    </location>
</feature>
<dbReference type="Gene3D" id="3.20.20.140">
    <property type="entry name" value="Metal-dependent hydrolases"/>
    <property type="match status" value="1"/>
</dbReference>
<dbReference type="EMBL" id="BMED01000001">
    <property type="protein sequence ID" value="GGC69921.1"/>
    <property type="molecule type" value="Genomic_DNA"/>
</dbReference>